<evidence type="ECO:0000259" key="3">
    <source>
        <dbReference type="Pfam" id="PF06030"/>
    </source>
</evidence>
<comment type="caution">
    <text evidence="5">The sequence shown here is derived from an EMBL/GenBank/DDBJ whole genome shotgun (WGS) entry which is preliminary data.</text>
</comment>
<dbReference type="RefSeq" id="WP_010763517.1">
    <property type="nucleotide sequence ID" value="NZ_ASWB01000004.1"/>
</dbReference>
<dbReference type="eggNOG" id="COG4072">
    <property type="taxonomic scope" value="Bacteria"/>
</dbReference>
<feature type="transmembrane region" description="Helical" evidence="1">
    <location>
        <begin position="319"/>
        <end position="337"/>
    </location>
</feature>
<name>R2TNH0_9ENTE</name>
<dbReference type="OrthoDB" id="2148359at2"/>
<dbReference type="Proteomes" id="UP000014157">
    <property type="component" value="Unassembled WGS sequence"/>
</dbReference>
<evidence type="ECO:0000313" key="6">
    <source>
        <dbReference type="EMBL" id="EOT65086.1"/>
    </source>
</evidence>
<reference evidence="5 7" key="1">
    <citation type="submission" date="2013-02" db="EMBL/GenBank/DDBJ databases">
        <title>The Genome Sequence of Enterococcus moraviensis BAA-383.</title>
        <authorList>
            <consortium name="The Broad Institute Genome Sequencing Platform"/>
            <consortium name="The Broad Institute Genome Sequencing Center for Infectious Disease"/>
            <person name="Earl A.M."/>
            <person name="Gilmore M.S."/>
            <person name="Lebreton F."/>
            <person name="Walker B."/>
            <person name="Young S.K."/>
            <person name="Zeng Q."/>
            <person name="Gargeya S."/>
            <person name="Fitzgerald M."/>
            <person name="Haas B."/>
            <person name="Abouelleil A."/>
            <person name="Alvarado L."/>
            <person name="Arachchi H.M."/>
            <person name="Berlin A.M."/>
            <person name="Chapman S.B."/>
            <person name="Dewar J."/>
            <person name="Goldberg J."/>
            <person name="Griggs A."/>
            <person name="Gujja S."/>
            <person name="Hansen M."/>
            <person name="Howarth C."/>
            <person name="Imamovic A."/>
            <person name="Larimer J."/>
            <person name="McCowan C."/>
            <person name="Murphy C."/>
            <person name="Neiman D."/>
            <person name="Pearson M."/>
            <person name="Priest M."/>
            <person name="Roberts A."/>
            <person name="Saif S."/>
            <person name="Shea T."/>
            <person name="Sisk P."/>
            <person name="Sykes S."/>
            <person name="Wortman J."/>
            <person name="Nusbaum C."/>
            <person name="Birren B."/>
        </authorList>
    </citation>
    <scope>NUCLEOTIDE SEQUENCE [LARGE SCALE GENOMIC DNA]</scope>
    <source>
        <strain evidence="5 7">ATCC BAA-383</strain>
    </source>
</reference>
<feature type="domain" description="WxL Interacting Protein host binding" evidence="4">
    <location>
        <begin position="170"/>
        <end position="305"/>
    </location>
</feature>
<keyword evidence="2" id="KW-0732">Signal</keyword>
<evidence type="ECO:0000313" key="8">
    <source>
        <dbReference type="Proteomes" id="UP000014157"/>
    </source>
</evidence>
<keyword evidence="1" id="KW-0812">Transmembrane</keyword>
<protein>
    <submittedName>
        <fullName evidence="5">Uncharacterized protein</fullName>
    </submittedName>
</protein>
<dbReference type="InterPro" id="IPR010317">
    <property type="entry name" value="WxLIP_PGBD"/>
</dbReference>
<dbReference type="Pfam" id="PF11797">
    <property type="entry name" value="WxLIP_HBD"/>
    <property type="match status" value="1"/>
</dbReference>
<gene>
    <name evidence="6" type="ORF">I586_02820</name>
    <name evidence="5" type="ORF">UAY_00091</name>
</gene>
<feature type="chain" id="PRO_5004356328" evidence="2">
    <location>
        <begin position="26"/>
        <end position="362"/>
    </location>
</feature>
<sequence length="362" mass="41570">MKRKWFLYLFGLFFLSSLFFITAVADEPKEEANKGTGAAFSVSPIYPENQKNGKNGYFELNVLPKQKQVLQIELQNYSEKTITVDVEANRATTSDAGITSYKKSTREKEESLKVDFESLVQIEEQAITLHAKEIKKINITLQMPEESFNGQVLGGIHFSQKPDEKEKNEKKNAVYNTFSYSIAVLLTENKQQVENELKLVDVFADQRNYRNFIEASIKNTAPIMIKNLAIKAEIYKKNSTKIAYQANKSALRMAPNSMFNFGLDLQNTELISGDYTLKMTANADGKEYNFSKDFKISRKQANELNDQAVYIEKKDNKQLYLLIAGIIIVLVVILILIKRNRTKKAELQRKKSKNKKRKKKRK</sequence>
<keyword evidence="1" id="KW-1133">Transmembrane helix</keyword>
<proteinExistence type="predicted"/>
<feature type="domain" description="WxL Interacting Protein peptidoglycan binding" evidence="3">
    <location>
        <begin position="40"/>
        <end position="159"/>
    </location>
</feature>
<keyword evidence="8" id="KW-1185">Reference proteome</keyword>
<reference evidence="6 8" key="2">
    <citation type="submission" date="2013-03" db="EMBL/GenBank/DDBJ databases">
        <title>The Genome Sequence of Enterococcus moraviensis BAA-383 (PacBio/Illumina hybrid assembly).</title>
        <authorList>
            <consortium name="The Broad Institute Genomics Platform"/>
            <consortium name="The Broad Institute Genome Sequencing Center for Infectious Disease"/>
            <person name="Earl A."/>
            <person name="Russ C."/>
            <person name="Gilmore M."/>
            <person name="Surin D."/>
            <person name="Walker B."/>
            <person name="Young S."/>
            <person name="Zeng Q."/>
            <person name="Gargeya S."/>
            <person name="Fitzgerald M."/>
            <person name="Haas B."/>
            <person name="Abouelleil A."/>
            <person name="Allen A.W."/>
            <person name="Alvarado L."/>
            <person name="Arachchi H.M."/>
            <person name="Berlin A.M."/>
            <person name="Chapman S.B."/>
            <person name="Gainer-Dewar J."/>
            <person name="Goldberg J."/>
            <person name="Griggs A."/>
            <person name="Gujja S."/>
            <person name="Hansen M."/>
            <person name="Howarth C."/>
            <person name="Imamovic A."/>
            <person name="Ireland A."/>
            <person name="Larimer J."/>
            <person name="McCowan C."/>
            <person name="Murphy C."/>
            <person name="Pearson M."/>
            <person name="Poon T.W."/>
            <person name="Priest M."/>
            <person name="Roberts A."/>
            <person name="Saif S."/>
            <person name="Shea T."/>
            <person name="Sisk P."/>
            <person name="Sykes S."/>
            <person name="Wortman J."/>
            <person name="Nusbaum C."/>
            <person name="Birren B."/>
        </authorList>
    </citation>
    <scope>NUCLEOTIDE SEQUENCE [LARGE SCALE GENOMIC DNA]</scope>
    <source>
        <strain evidence="6 8">ATCC BAA-383</strain>
    </source>
</reference>
<dbReference type="STRING" id="155617.RV09_GL003150"/>
<dbReference type="PATRIC" id="fig|1158609.3.peg.80"/>
<accession>R2TNH0</accession>
<organism evidence="5 7">
    <name type="scientific">Enterococcus moraviensis ATCC BAA-383</name>
    <dbReference type="NCBI Taxonomy" id="1158609"/>
    <lineage>
        <taxon>Bacteria</taxon>
        <taxon>Bacillati</taxon>
        <taxon>Bacillota</taxon>
        <taxon>Bacilli</taxon>
        <taxon>Lactobacillales</taxon>
        <taxon>Enterococcaceae</taxon>
        <taxon>Enterococcus</taxon>
    </lineage>
</organism>
<dbReference type="HOGENOM" id="CLU_051987_1_0_9"/>
<dbReference type="Proteomes" id="UP000013781">
    <property type="component" value="Unassembled WGS sequence"/>
</dbReference>
<evidence type="ECO:0000313" key="7">
    <source>
        <dbReference type="Proteomes" id="UP000013781"/>
    </source>
</evidence>
<evidence type="ECO:0000259" key="4">
    <source>
        <dbReference type="Pfam" id="PF11797"/>
    </source>
</evidence>
<keyword evidence="1" id="KW-0472">Membrane</keyword>
<evidence type="ECO:0000256" key="2">
    <source>
        <dbReference type="SAM" id="SignalP"/>
    </source>
</evidence>
<dbReference type="EMBL" id="ASWB01000004">
    <property type="protein sequence ID" value="EOT65086.1"/>
    <property type="molecule type" value="Genomic_DNA"/>
</dbReference>
<dbReference type="AlphaFoldDB" id="R2TNH0"/>
<evidence type="ECO:0000313" key="5">
    <source>
        <dbReference type="EMBL" id="EOI06749.1"/>
    </source>
</evidence>
<dbReference type="Pfam" id="PF06030">
    <property type="entry name" value="WxLIP_PGBD"/>
    <property type="match status" value="1"/>
</dbReference>
<dbReference type="InterPro" id="IPR021759">
    <property type="entry name" value="WxLIP_HBD"/>
</dbReference>
<evidence type="ECO:0000256" key="1">
    <source>
        <dbReference type="SAM" id="Phobius"/>
    </source>
</evidence>
<feature type="signal peptide" evidence="2">
    <location>
        <begin position="1"/>
        <end position="25"/>
    </location>
</feature>
<dbReference type="EMBL" id="AJAS01000002">
    <property type="protein sequence ID" value="EOI06749.1"/>
    <property type="molecule type" value="Genomic_DNA"/>
</dbReference>